<dbReference type="InterPro" id="IPR036237">
    <property type="entry name" value="Xyl_isomerase-like_sf"/>
</dbReference>
<dbReference type="Pfam" id="PF01261">
    <property type="entry name" value="AP_endonuc_2"/>
    <property type="match status" value="1"/>
</dbReference>
<dbReference type="AlphaFoldDB" id="A0A2S8G2M1"/>
<gene>
    <name evidence="2" type="ORF">C5Y96_02090</name>
</gene>
<dbReference type="Proteomes" id="UP000240009">
    <property type="component" value="Unassembled WGS sequence"/>
</dbReference>
<evidence type="ECO:0000313" key="2">
    <source>
        <dbReference type="EMBL" id="PQO38695.1"/>
    </source>
</evidence>
<organism evidence="2 3">
    <name type="scientific">Blastopirellula marina</name>
    <dbReference type="NCBI Taxonomy" id="124"/>
    <lineage>
        <taxon>Bacteria</taxon>
        <taxon>Pseudomonadati</taxon>
        <taxon>Planctomycetota</taxon>
        <taxon>Planctomycetia</taxon>
        <taxon>Pirellulales</taxon>
        <taxon>Pirellulaceae</taxon>
        <taxon>Blastopirellula</taxon>
    </lineage>
</organism>
<comment type="caution">
    <text evidence="2">The sequence shown here is derived from an EMBL/GenBank/DDBJ whole genome shotgun (WGS) entry which is preliminary data.</text>
</comment>
<evidence type="ECO:0000259" key="1">
    <source>
        <dbReference type="Pfam" id="PF01261"/>
    </source>
</evidence>
<evidence type="ECO:0000313" key="3">
    <source>
        <dbReference type="Proteomes" id="UP000240009"/>
    </source>
</evidence>
<dbReference type="OrthoDB" id="270456at2"/>
<dbReference type="SUPFAM" id="SSF51658">
    <property type="entry name" value="Xylose isomerase-like"/>
    <property type="match status" value="1"/>
</dbReference>
<protein>
    <submittedName>
        <fullName evidence="2">Xylose isomerase</fullName>
    </submittedName>
</protein>
<dbReference type="PANTHER" id="PTHR12110">
    <property type="entry name" value="HYDROXYPYRUVATE ISOMERASE"/>
    <property type="match status" value="1"/>
</dbReference>
<dbReference type="InterPro" id="IPR013022">
    <property type="entry name" value="Xyl_isomerase-like_TIM-brl"/>
</dbReference>
<dbReference type="GO" id="GO:0016853">
    <property type="term" value="F:isomerase activity"/>
    <property type="evidence" value="ECO:0007669"/>
    <property type="project" value="UniProtKB-KW"/>
</dbReference>
<sequence>MVLSRRQFLAAASAAVAATAIPGRSVWAKYDPDRFPGFKVGLQSYSLRGFDVDKAINTAGELGCAHLEFFGGHFSPTSSPEEIAAMKQKMAEHGMAMYGHGVHGFSKDHAKNEALFKFAKAAGIKNLSADPTPDAFESLDKLVDQYDIRIAIHNHGPSHRYNTALDVLNAVKDHDPRIGACADLGHYIRSGEDPVEVIRLLKGRLYGIHLKDFAEQKERTKGVILGKGHLDVVGVFRALKQVDFPADGCLSLEYEENPSDPTADIRECLAIASEACKTAAS</sequence>
<accession>A0A2S8G2M1</accession>
<dbReference type="PANTHER" id="PTHR12110:SF41">
    <property type="entry name" value="INOSOSE DEHYDRATASE"/>
    <property type="match status" value="1"/>
</dbReference>
<reference evidence="2 3" key="1">
    <citation type="submission" date="2018-02" db="EMBL/GenBank/DDBJ databases">
        <title>Comparative genomes isolates from brazilian mangrove.</title>
        <authorList>
            <person name="Araujo J.E."/>
            <person name="Taketani R.G."/>
            <person name="Silva M.C.P."/>
            <person name="Loureco M.V."/>
            <person name="Andreote F.D."/>
        </authorList>
    </citation>
    <scope>NUCLEOTIDE SEQUENCE [LARGE SCALE GENOMIC DNA]</scope>
    <source>
        <strain evidence="2 3">HEX-2 MGV</strain>
    </source>
</reference>
<dbReference type="EMBL" id="PUIA01000016">
    <property type="protein sequence ID" value="PQO38695.1"/>
    <property type="molecule type" value="Genomic_DNA"/>
</dbReference>
<dbReference type="NCBIfam" id="TIGR01409">
    <property type="entry name" value="TAT_signal_seq"/>
    <property type="match status" value="1"/>
</dbReference>
<dbReference type="InterPro" id="IPR019546">
    <property type="entry name" value="TAT_signal_bac_arc"/>
</dbReference>
<keyword evidence="2" id="KW-0413">Isomerase</keyword>
<dbReference type="InterPro" id="IPR050312">
    <property type="entry name" value="IolE/XylAMocC-like"/>
</dbReference>
<dbReference type="PROSITE" id="PS51318">
    <property type="entry name" value="TAT"/>
    <property type="match status" value="1"/>
</dbReference>
<name>A0A2S8G2M1_9BACT</name>
<dbReference type="InterPro" id="IPR006311">
    <property type="entry name" value="TAT_signal"/>
</dbReference>
<proteinExistence type="predicted"/>
<dbReference type="Gene3D" id="3.20.20.150">
    <property type="entry name" value="Divalent-metal-dependent TIM barrel enzymes"/>
    <property type="match status" value="1"/>
</dbReference>
<feature type="domain" description="Xylose isomerase-like TIM barrel" evidence="1">
    <location>
        <begin position="59"/>
        <end position="265"/>
    </location>
</feature>
<dbReference type="RefSeq" id="WP_105349896.1">
    <property type="nucleotide sequence ID" value="NZ_PUIA01000016.1"/>
</dbReference>